<dbReference type="AlphaFoldDB" id="S2DIC8"/>
<gene>
    <name evidence="1" type="ORF">A33Q_1438</name>
</gene>
<sequence length="37" mass="4220">MSIDKSGGRPFRDQKHPAWCFLLLRNEGASLKIAQTF</sequence>
<name>S2DIC8_INDAL</name>
<organism evidence="1 2">
    <name type="scientific">Indibacter alkaliphilus (strain CCUG 57479 / KCTC 22604 / LW1)</name>
    <dbReference type="NCBI Taxonomy" id="1189612"/>
    <lineage>
        <taxon>Bacteria</taxon>
        <taxon>Pseudomonadati</taxon>
        <taxon>Bacteroidota</taxon>
        <taxon>Cytophagia</taxon>
        <taxon>Cytophagales</taxon>
        <taxon>Cyclobacteriaceae</taxon>
    </lineage>
</organism>
<dbReference type="EMBL" id="ALWO02000023">
    <property type="protein sequence ID" value="EOZ98784.1"/>
    <property type="molecule type" value="Genomic_DNA"/>
</dbReference>
<dbReference type="Proteomes" id="UP000006073">
    <property type="component" value="Unassembled WGS sequence"/>
</dbReference>
<evidence type="ECO:0000313" key="1">
    <source>
        <dbReference type="EMBL" id="EOZ98784.1"/>
    </source>
</evidence>
<accession>S2DIC8</accession>
<dbReference type="STRING" id="1189612.A33Q_1438"/>
<proteinExistence type="predicted"/>
<protein>
    <submittedName>
        <fullName evidence="1">Uncharacterized protein</fullName>
    </submittedName>
</protein>
<keyword evidence="2" id="KW-1185">Reference proteome</keyword>
<comment type="caution">
    <text evidence="1">The sequence shown here is derived from an EMBL/GenBank/DDBJ whole genome shotgun (WGS) entry which is preliminary data.</text>
</comment>
<reference evidence="1 2" key="1">
    <citation type="journal article" date="2013" name="Genome Announc.">
        <title>Draft Genome Sequence of Indibacter alkaliphilus Strain LW1T, Isolated from Lonar Lake, a Haloalkaline Lake in the Buldana District of Maharashtra, India.</title>
        <authorList>
            <person name="Singh A."/>
            <person name="Kumar Jangir P."/>
            <person name="Sharma R."/>
            <person name="Singh A."/>
            <person name="Kumar Pinnaka A."/>
            <person name="Shivaji S."/>
        </authorList>
    </citation>
    <scope>NUCLEOTIDE SEQUENCE [LARGE SCALE GENOMIC DNA]</scope>
    <source>
        <strain evidence="2">CCUG 57479 / KCTC 22604 / LW1</strain>
    </source>
</reference>
<evidence type="ECO:0000313" key="2">
    <source>
        <dbReference type="Proteomes" id="UP000006073"/>
    </source>
</evidence>